<feature type="compositionally biased region" description="Polar residues" evidence="1">
    <location>
        <begin position="77"/>
        <end position="89"/>
    </location>
</feature>
<name>A0A081NF98_9GAMM</name>
<evidence type="ECO:0000313" key="2">
    <source>
        <dbReference type="EMBL" id="KEQ17121.1"/>
    </source>
</evidence>
<evidence type="ECO:0000313" key="3">
    <source>
        <dbReference type="Proteomes" id="UP000028073"/>
    </source>
</evidence>
<reference evidence="2 3" key="1">
    <citation type="submission" date="2014-06" db="EMBL/GenBank/DDBJ databases">
        <title>Whole Genome Sequences of Three Symbiotic Endozoicomonas Bacteria.</title>
        <authorList>
            <person name="Neave M.J."/>
            <person name="Apprill A."/>
            <person name="Voolstra C.R."/>
        </authorList>
    </citation>
    <scope>NUCLEOTIDE SEQUENCE [LARGE SCALE GENOMIC DNA]</scope>
    <source>
        <strain evidence="2 3">DSM 25634</strain>
    </source>
</reference>
<dbReference type="InterPro" id="IPR045508">
    <property type="entry name" value="DUF6482"/>
</dbReference>
<sequence>MNLKKLTAIVRQTPVHLELISAEGDIYLCRINDKEWLTDGSEEKPKIFHSIFEAKHTLGKELSDQLDMVMSTTYDEMISSGDTPNNQSIRHGLSKIDQ</sequence>
<gene>
    <name evidence="2" type="ORF">GZ78_14700</name>
</gene>
<dbReference type="Proteomes" id="UP000028073">
    <property type="component" value="Unassembled WGS sequence"/>
</dbReference>
<evidence type="ECO:0000256" key="1">
    <source>
        <dbReference type="SAM" id="MobiDB-lite"/>
    </source>
</evidence>
<dbReference type="RefSeq" id="WP_034836996.1">
    <property type="nucleotide sequence ID" value="NZ_JOKH01000003.1"/>
</dbReference>
<dbReference type="EMBL" id="JOKH01000003">
    <property type="protein sequence ID" value="KEQ17121.1"/>
    <property type="molecule type" value="Genomic_DNA"/>
</dbReference>
<comment type="caution">
    <text evidence="2">The sequence shown here is derived from an EMBL/GenBank/DDBJ whole genome shotgun (WGS) entry which is preliminary data.</text>
</comment>
<protein>
    <submittedName>
        <fullName evidence="2">Uncharacterized protein</fullName>
    </submittedName>
</protein>
<dbReference type="AlphaFoldDB" id="A0A081NF98"/>
<dbReference type="OrthoDB" id="6197291at2"/>
<accession>A0A081NF98</accession>
<proteinExistence type="predicted"/>
<organism evidence="2 3">
    <name type="scientific">Endozoicomonas numazuensis</name>
    <dbReference type="NCBI Taxonomy" id="1137799"/>
    <lineage>
        <taxon>Bacteria</taxon>
        <taxon>Pseudomonadati</taxon>
        <taxon>Pseudomonadota</taxon>
        <taxon>Gammaproteobacteria</taxon>
        <taxon>Oceanospirillales</taxon>
        <taxon>Endozoicomonadaceae</taxon>
        <taxon>Endozoicomonas</taxon>
    </lineage>
</organism>
<feature type="region of interest" description="Disordered" evidence="1">
    <location>
        <begin position="77"/>
        <end position="98"/>
    </location>
</feature>
<keyword evidence="3" id="KW-1185">Reference proteome</keyword>
<dbReference type="Pfam" id="PF20090">
    <property type="entry name" value="DUF6482"/>
    <property type="match status" value="1"/>
</dbReference>
<dbReference type="STRING" id="1137799.GZ78_14700"/>